<accession>A0ABS1HN41</accession>
<sequence length="275" mass="31616">MKTFKKSIYLLLILPLFASCEVDGLFDIEQESTVIQLDQEKYAANFLVVDGEVTETQDEIEFVTFGKKLSYDVKINIAIDQTETTASPDMYELVSTTITLPANSSRVALPITYNTESLPNGESVKIVFKIESVDNNLRLHPKPSVITIQKAQFDIAQFIGKYDYMADGWSRDYGELRRTDDPFVYEMYGFWGVERWMPCNLDISNPEAIKLYFPKGDLLDPGWDDKGAWWFARDCIGVLDYENSLIDYIQFDYVTDDDTTGSFPWCEETCQMVRK</sequence>
<feature type="signal peptide" evidence="1">
    <location>
        <begin position="1"/>
        <end position="18"/>
    </location>
</feature>
<protein>
    <submittedName>
        <fullName evidence="2">DUF4843 domain-containing protein</fullName>
    </submittedName>
</protein>
<gene>
    <name evidence="2" type="ORF">JIV24_16990</name>
</gene>
<evidence type="ECO:0000313" key="3">
    <source>
        <dbReference type="Proteomes" id="UP000605676"/>
    </source>
</evidence>
<feature type="chain" id="PRO_5047171790" evidence="1">
    <location>
        <begin position="19"/>
        <end position="275"/>
    </location>
</feature>
<reference evidence="2 3" key="1">
    <citation type="submission" date="2021-01" db="EMBL/GenBank/DDBJ databases">
        <title>Carboxyliciviraga sp.nov., isolated from coastal sediments.</title>
        <authorList>
            <person name="Lu D."/>
            <person name="Zhang T."/>
        </authorList>
    </citation>
    <scope>NUCLEOTIDE SEQUENCE [LARGE SCALE GENOMIC DNA]</scope>
    <source>
        <strain evidence="2 3">N1Y132</strain>
    </source>
</reference>
<evidence type="ECO:0000313" key="2">
    <source>
        <dbReference type="EMBL" id="MBK3519046.1"/>
    </source>
</evidence>
<comment type="caution">
    <text evidence="2">The sequence shown here is derived from an EMBL/GenBank/DDBJ whole genome shotgun (WGS) entry which is preliminary data.</text>
</comment>
<dbReference type="EMBL" id="JAENRR010000050">
    <property type="protein sequence ID" value="MBK3519046.1"/>
    <property type="molecule type" value="Genomic_DNA"/>
</dbReference>
<keyword evidence="1" id="KW-0732">Signal</keyword>
<evidence type="ECO:0000256" key="1">
    <source>
        <dbReference type="SAM" id="SignalP"/>
    </source>
</evidence>
<keyword evidence="3" id="KW-1185">Reference proteome</keyword>
<dbReference type="PROSITE" id="PS51257">
    <property type="entry name" value="PROKAR_LIPOPROTEIN"/>
    <property type="match status" value="1"/>
</dbReference>
<proteinExistence type="predicted"/>
<dbReference type="Proteomes" id="UP000605676">
    <property type="component" value="Unassembled WGS sequence"/>
</dbReference>
<name>A0ABS1HN41_9BACT</name>
<organism evidence="2 3">
    <name type="scientific">Carboxylicivirga marina</name>
    <dbReference type="NCBI Taxonomy" id="2800988"/>
    <lineage>
        <taxon>Bacteria</taxon>
        <taxon>Pseudomonadati</taxon>
        <taxon>Bacteroidota</taxon>
        <taxon>Bacteroidia</taxon>
        <taxon>Marinilabiliales</taxon>
        <taxon>Marinilabiliaceae</taxon>
        <taxon>Carboxylicivirga</taxon>
    </lineage>
</organism>
<dbReference type="RefSeq" id="WP_200466267.1">
    <property type="nucleotide sequence ID" value="NZ_JAENRR010000050.1"/>
</dbReference>